<evidence type="ECO:0000259" key="3">
    <source>
        <dbReference type="Pfam" id="PF17853"/>
    </source>
</evidence>
<dbReference type="InterPro" id="IPR041522">
    <property type="entry name" value="CdaR_GGDEF"/>
</dbReference>
<dbReference type="Pfam" id="PF17853">
    <property type="entry name" value="GGDEF_2"/>
    <property type="match status" value="1"/>
</dbReference>
<feature type="domain" description="PucR C-terminal helix-turn-helix" evidence="2">
    <location>
        <begin position="358"/>
        <end position="415"/>
    </location>
</feature>
<dbReference type="EMBL" id="JAVHUY010000022">
    <property type="protein sequence ID" value="MDQ7907517.1"/>
    <property type="molecule type" value="Genomic_DNA"/>
</dbReference>
<comment type="similarity">
    <text evidence="1">Belongs to the CdaR family.</text>
</comment>
<dbReference type="PANTHER" id="PTHR33744:SF1">
    <property type="entry name" value="DNA-BINDING TRANSCRIPTIONAL ACTIVATOR ADER"/>
    <property type="match status" value="1"/>
</dbReference>
<organism evidence="4 5">
    <name type="scientific">Phytohabitans maris</name>
    <dbReference type="NCBI Taxonomy" id="3071409"/>
    <lineage>
        <taxon>Bacteria</taxon>
        <taxon>Bacillati</taxon>
        <taxon>Actinomycetota</taxon>
        <taxon>Actinomycetes</taxon>
        <taxon>Micromonosporales</taxon>
        <taxon>Micromonosporaceae</taxon>
    </lineage>
</organism>
<dbReference type="Gene3D" id="1.10.10.2840">
    <property type="entry name" value="PucR C-terminal helix-turn-helix domain"/>
    <property type="match status" value="1"/>
</dbReference>
<dbReference type="InterPro" id="IPR025736">
    <property type="entry name" value="PucR_C-HTH_dom"/>
</dbReference>
<dbReference type="Proteomes" id="UP001230908">
    <property type="component" value="Unassembled WGS sequence"/>
</dbReference>
<name>A0ABU0ZM80_9ACTN</name>
<dbReference type="PANTHER" id="PTHR33744">
    <property type="entry name" value="CARBOHYDRATE DIACID REGULATOR"/>
    <property type="match status" value="1"/>
</dbReference>
<dbReference type="Pfam" id="PF13556">
    <property type="entry name" value="HTH_30"/>
    <property type="match status" value="1"/>
</dbReference>
<accession>A0ABU0ZM80</accession>
<protein>
    <submittedName>
        <fullName evidence="4">Helix-turn-helix domain-containing protein</fullName>
    </submittedName>
</protein>
<dbReference type="InterPro" id="IPR051448">
    <property type="entry name" value="CdaR-like_regulators"/>
</dbReference>
<evidence type="ECO:0000256" key="1">
    <source>
        <dbReference type="ARBA" id="ARBA00006754"/>
    </source>
</evidence>
<evidence type="ECO:0000313" key="5">
    <source>
        <dbReference type="Proteomes" id="UP001230908"/>
    </source>
</evidence>
<dbReference type="InterPro" id="IPR042070">
    <property type="entry name" value="PucR_C-HTH_sf"/>
</dbReference>
<evidence type="ECO:0000259" key="2">
    <source>
        <dbReference type="Pfam" id="PF13556"/>
    </source>
</evidence>
<keyword evidence="5" id="KW-1185">Reference proteome</keyword>
<proteinExistence type="inferred from homology"/>
<feature type="domain" description="CdaR GGDEF-like" evidence="3">
    <location>
        <begin position="172"/>
        <end position="303"/>
    </location>
</feature>
<gene>
    <name evidence="4" type="ORF">RB614_23640</name>
</gene>
<reference evidence="4 5" key="1">
    <citation type="submission" date="2023-08" db="EMBL/GenBank/DDBJ databases">
        <title>Phytohabitans sansha sp. nov., isolated from marine sediment.</title>
        <authorList>
            <person name="Zhao Y."/>
            <person name="Yi K."/>
        </authorList>
    </citation>
    <scope>NUCLEOTIDE SEQUENCE [LARGE SCALE GENOMIC DNA]</scope>
    <source>
        <strain evidence="4 5">ZYX-F-186</strain>
    </source>
</reference>
<sequence length="423" mass="45356">MVEENRVLREVVALYTQLSGLAVQDSDLRSVVALIADRLGVGAMVIDDEHDVLASAGPSPQAVEDVHHQLRQLDPGKVLAASARARRAITLPGVDDDVALVVAPIVTGEEIPAYLLTGRPAGGGAVEDLGLLATEHAAMICGIVLGRHRLVASVVGNARLDLVEALLLARDRSEFELHNWARHLGIDDRRPHVVMTVALEPPRGGRGGSAAGLARLAAFVERLLTARLSEATVARRDTNVVAIVAVGEDARAAVDEVTAVGRLCRTSSEARYPGSGVNVGVGGVCRGLADFARSYAEARLAAETTIRMTRLGGVVAFRDLGIQRLLSRVADVEDLRAFAADVLGELVAHERTNSTDYLGTLSVYFQQNDSPKRTAKIMYLHPNTVTYRVRRVEEITGLSLSSYRDRLTVQVALEILNGLGDER</sequence>
<evidence type="ECO:0000313" key="4">
    <source>
        <dbReference type="EMBL" id="MDQ7907517.1"/>
    </source>
</evidence>
<dbReference type="RefSeq" id="WP_308714795.1">
    <property type="nucleotide sequence ID" value="NZ_JAVHUY010000022.1"/>
</dbReference>
<comment type="caution">
    <text evidence="4">The sequence shown here is derived from an EMBL/GenBank/DDBJ whole genome shotgun (WGS) entry which is preliminary data.</text>
</comment>